<keyword evidence="2" id="KW-0175">Coiled coil</keyword>
<organism evidence="5 6">
    <name type="scientific">Anaeramoeba flamelloides</name>
    <dbReference type="NCBI Taxonomy" id="1746091"/>
    <lineage>
        <taxon>Eukaryota</taxon>
        <taxon>Metamonada</taxon>
        <taxon>Anaeramoebidae</taxon>
        <taxon>Anaeramoeba</taxon>
    </lineage>
</organism>
<keyword evidence="1" id="KW-0645">Protease</keyword>
<feature type="compositionally biased region" description="Low complexity" evidence="3">
    <location>
        <begin position="449"/>
        <end position="477"/>
    </location>
</feature>
<dbReference type="EC" id="3.4.19.12" evidence="1"/>
<dbReference type="PROSITE" id="PS50235">
    <property type="entry name" value="USP_3"/>
    <property type="match status" value="1"/>
</dbReference>
<feature type="coiled-coil region" evidence="2">
    <location>
        <begin position="514"/>
        <end position="541"/>
    </location>
</feature>
<dbReference type="PANTHER" id="PTHR24006">
    <property type="entry name" value="UBIQUITIN CARBOXYL-TERMINAL HYDROLASE"/>
    <property type="match status" value="1"/>
</dbReference>
<protein>
    <recommendedName>
        <fullName evidence="1">Ubiquitin carboxyl-terminal hydrolase</fullName>
        <ecNumber evidence="1">3.4.19.12</ecNumber>
    </recommendedName>
</protein>
<dbReference type="Pfam" id="PF00443">
    <property type="entry name" value="UCH"/>
    <property type="match status" value="1"/>
</dbReference>
<name>A0ABQ8Z152_9EUKA</name>
<dbReference type="InterPro" id="IPR001394">
    <property type="entry name" value="Peptidase_C19_UCH"/>
</dbReference>
<dbReference type="InterPro" id="IPR038765">
    <property type="entry name" value="Papain-like_cys_pep_sf"/>
</dbReference>
<dbReference type="InterPro" id="IPR028889">
    <property type="entry name" value="USP"/>
</dbReference>
<accession>A0ABQ8Z152</accession>
<dbReference type="PROSITE" id="PS00972">
    <property type="entry name" value="USP_1"/>
    <property type="match status" value="1"/>
</dbReference>
<evidence type="ECO:0000313" key="5">
    <source>
        <dbReference type="EMBL" id="KAJ6250467.1"/>
    </source>
</evidence>
<dbReference type="InterPro" id="IPR050164">
    <property type="entry name" value="Peptidase_C19"/>
</dbReference>
<comment type="similarity">
    <text evidence="1">Belongs to the peptidase C19 family.</text>
</comment>
<dbReference type="Gene3D" id="3.90.70.10">
    <property type="entry name" value="Cysteine proteinases"/>
    <property type="match status" value="1"/>
</dbReference>
<proteinExistence type="inferred from homology"/>
<comment type="catalytic activity">
    <reaction evidence="1">
        <text>Thiol-dependent hydrolysis of ester, thioester, amide, peptide and isopeptide bonds formed by the C-terminal Gly of ubiquitin (a 76-residue protein attached to proteins as an intracellular targeting signal).</text>
        <dbReference type="EC" id="3.4.19.12"/>
    </reaction>
</comment>
<evidence type="ECO:0000256" key="3">
    <source>
        <dbReference type="SAM" id="MobiDB-lite"/>
    </source>
</evidence>
<dbReference type="InterPro" id="IPR018200">
    <property type="entry name" value="USP_CS"/>
</dbReference>
<dbReference type="PANTHER" id="PTHR24006:SF644">
    <property type="entry name" value="UBIQUITIN CARBOXYL-TERMINAL HYDROLASE 7"/>
    <property type="match status" value="1"/>
</dbReference>
<reference evidence="5" key="1">
    <citation type="submission" date="2022-08" db="EMBL/GenBank/DDBJ databases">
        <title>Novel sulfate-reducing endosymbionts in the free-living metamonad Anaeramoeba.</title>
        <authorList>
            <person name="Jerlstrom-Hultqvist J."/>
            <person name="Cepicka I."/>
            <person name="Gallot-Lavallee L."/>
            <person name="Salas-Leiva D."/>
            <person name="Curtis B.A."/>
            <person name="Zahonova K."/>
            <person name="Pipaliya S."/>
            <person name="Dacks J."/>
            <person name="Roger A.J."/>
        </authorList>
    </citation>
    <scope>NUCLEOTIDE SEQUENCE</scope>
    <source>
        <strain evidence="5">Schooner1</strain>
    </source>
</reference>
<comment type="caution">
    <text evidence="5">The sequence shown here is derived from an EMBL/GenBank/DDBJ whole genome shotgun (WGS) entry which is preliminary data.</text>
</comment>
<evidence type="ECO:0000259" key="4">
    <source>
        <dbReference type="PROSITE" id="PS50235"/>
    </source>
</evidence>
<dbReference type="PROSITE" id="PS00973">
    <property type="entry name" value="USP_2"/>
    <property type="match status" value="1"/>
</dbReference>
<keyword evidence="1 5" id="KW-0378">Hydrolase</keyword>
<feature type="domain" description="USP" evidence="4">
    <location>
        <begin position="107"/>
        <end position="612"/>
    </location>
</feature>
<sequence length="951" mass="111240">MSNLKKLKAHLKKFDFPKPTIKEILKRKPKDLAEALEIEKEIRTQKTQPTSRSKEDQELEKVLQESLQEYIQKQESQFGGGLSLSSSVIFDQDINPYSIRRITGTPVGLRNVGNTCFANSLLQTYANIPLFRQEILLFPLTEKEMQKLERKSRTLKEVVQQMSPIGVHFVQALQRLFGDMLLTNKKCVNPLEIWKALETETFKFGGQEDPTELNNLFIEKIRQGFSSASTILEIAGKEFQGESVITELFTGEVTQTFSLPADNPFNTTNQIKILSQKRERFEQLILPIFNQKKQKETLLSTLERFCNNKVEYILKVKEKNKTKKQKKIVIADQITMFQRLPKFLIIQLQRAVFNPNSLQMSKNDEIFTFEKIIYLDKFVSSNQKDVQVRLQKEQIIKDRISLLQTELLRLQDWKGLGNSLQLILQSTIDFMNEEVEFQFNNNKFNNQFNKYSSGSTTTTTTTTTTTSSSSTNSNNSNKIDENYLGEEEFNFNKKNKLGDMKEKDTTQKYLKKKLKIIRQRKKDIQNQITQEQQNLKLLKKNQKLKYHLFSMIVHSGKVSFGHYFNFIYQFTNNTWWKFNDQNVEKIKEEEVIQIASGNKTGTSAYCLVYADAKFLKGMKISNIVDKELVPYELVDMIKKKNLQFEEELNKFDKSNRQQHTKKKLITFQKKFEMQFSHIQSQVTQLEKQKFQDPALISIIHYSITRNELNVARTLLLNDWIENNVDDELNNQIFLKQVKKKLGISLTSEFHIKSTLIEYEVYKRLTRKFLFSLKSILENQIELGLKQLIATYQEWFRSRRNTNIILNNITIIIISLFDDLKEKLSKRSILGNNKMNVENNNSQIEKDLDFLKKILNLAMFSFGHKTAILKILVQHWKGIEHFKKNNSKSIILKIQKISLILNGDIGNQNGSLKSVILTSKNNTDLLKEYFSILKVFQKQYSKFYIDDIFSKK</sequence>
<dbReference type="GO" id="GO:0016787">
    <property type="term" value="F:hydrolase activity"/>
    <property type="evidence" value="ECO:0007669"/>
    <property type="project" value="UniProtKB-KW"/>
</dbReference>
<dbReference type="Proteomes" id="UP001150062">
    <property type="component" value="Unassembled WGS sequence"/>
</dbReference>
<keyword evidence="1" id="KW-0788">Thiol protease</keyword>
<keyword evidence="6" id="KW-1185">Reference proteome</keyword>
<gene>
    <name evidence="5" type="ORF">M0813_15953</name>
</gene>
<evidence type="ECO:0000313" key="6">
    <source>
        <dbReference type="Proteomes" id="UP001150062"/>
    </source>
</evidence>
<keyword evidence="1" id="KW-0833">Ubl conjugation pathway</keyword>
<evidence type="ECO:0000256" key="1">
    <source>
        <dbReference type="RuleBase" id="RU366025"/>
    </source>
</evidence>
<dbReference type="EMBL" id="JAOAOG010000075">
    <property type="protein sequence ID" value="KAJ6250467.1"/>
    <property type="molecule type" value="Genomic_DNA"/>
</dbReference>
<feature type="region of interest" description="Disordered" evidence="3">
    <location>
        <begin position="449"/>
        <end position="479"/>
    </location>
</feature>
<evidence type="ECO:0000256" key="2">
    <source>
        <dbReference type="SAM" id="Coils"/>
    </source>
</evidence>
<dbReference type="SUPFAM" id="SSF54001">
    <property type="entry name" value="Cysteine proteinases"/>
    <property type="match status" value="1"/>
</dbReference>